<keyword evidence="3 6" id="KW-1133">Transmembrane helix</keyword>
<name>A0A401T1I8_CHIPU</name>
<evidence type="ECO:0000313" key="7">
    <source>
        <dbReference type="EMBL" id="GCC36516.1"/>
    </source>
</evidence>
<feature type="compositionally biased region" description="Low complexity" evidence="5">
    <location>
        <begin position="120"/>
        <end position="131"/>
    </location>
</feature>
<feature type="transmembrane region" description="Helical" evidence="6">
    <location>
        <begin position="183"/>
        <end position="205"/>
    </location>
</feature>
<dbReference type="AlphaFoldDB" id="A0A401T1I8"/>
<evidence type="ECO:0000313" key="8">
    <source>
        <dbReference type="Proteomes" id="UP000287033"/>
    </source>
</evidence>
<feature type="transmembrane region" description="Helical" evidence="6">
    <location>
        <begin position="362"/>
        <end position="384"/>
    </location>
</feature>
<dbReference type="OrthoDB" id="7933078at2759"/>
<dbReference type="OMA" id="YYVSYAF"/>
<dbReference type="GO" id="GO:0005783">
    <property type="term" value="C:endoplasmic reticulum"/>
    <property type="evidence" value="ECO:0007669"/>
    <property type="project" value="TreeGrafter"/>
</dbReference>
<gene>
    <name evidence="7" type="ORF">chiPu_0015010</name>
</gene>
<dbReference type="CDD" id="cd10428">
    <property type="entry name" value="LFG_like"/>
    <property type="match status" value="1"/>
</dbReference>
<accession>A0A401T1I8</accession>
<feature type="transmembrane region" description="Helical" evidence="6">
    <location>
        <begin position="303"/>
        <end position="322"/>
    </location>
</feature>
<evidence type="ECO:0000256" key="5">
    <source>
        <dbReference type="SAM" id="MobiDB-lite"/>
    </source>
</evidence>
<evidence type="ECO:0000256" key="1">
    <source>
        <dbReference type="ARBA" id="ARBA00004141"/>
    </source>
</evidence>
<feature type="transmembrane region" description="Helical" evidence="6">
    <location>
        <begin position="328"/>
        <end position="350"/>
    </location>
</feature>
<reference evidence="7 8" key="1">
    <citation type="journal article" date="2018" name="Nat. Ecol. Evol.">
        <title>Shark genomes provide insights into elasmobranch evolution and the origin of vertebrates.</title>
        <authorList>
            <person name="Hara Y"/>
            <person name="Yamaguchi K"/>
            <person name="Onimaru K"/>
            <person name="Kadota M"/>
            <person name="Koyanagi M"/>
            <person name="Keeley SD"/>
            <person name="Tatsumi K"/>
            <person name="Tanaka K"/>
            <person name="Motone F"/>
            <person name="Kageyama Y"/>
            <person name="Nozu R"/>
            <person name="Adachi N"/>
            <person name="Nishimura O"/>
            <person name="Nakagawa R"/>
            <person name="Tanegashima C"/>
            <person name="Kiyatake I"/>
            <person name="Matsumoto R"/>
            <person name="Murakumo K"/>
            <person name="Nishida K"/>
            <person name="Terakita A"/>
            <person name="Kuratani S"/>
            <person name="Sato K"/>
            <person name="Hyodo S Kuraku.S."/>
        </authorList>
    </citation>
    <scope>NUCLEOTIDE SEQUENCE [LARGE SCALE GENOMIC DNA]</scope>
</reference>
<comment type="subcellular location">
    <subcellularLocation>
        <location evidence="1">Membrane</location>
        <topology evidence="1">Multi-pass membrane protein</topology>
    </subcellularLocation>
</comment>
<feature type="transmembrane region" description="Helical" evidence="6">
    <location>
        <begin position="272"/>
        <end position="291"/>
    </location>
</feature>
<keyword evidence="8" id="KW-1185">Reference proteome</keyword>
<evidence type="ECO:0000256" key="3">
    <source>
        <dbReference type="ARBA" id="ARBA00022989"/>
    </source>
</evidence>
<dbReference type="GO" id="GO:2001234">
    <property type="term" value="P:negative regulation of apoptotic signaling pathway"/>
    <property type="evidence" value="ECO:0007669"/>
    <property type="project" value="TreeGrafter"/>
</dbReference>
<dbReference type="PANTHER" id="PTHR23291:SF16">
    <property type="entry name" value="PROTEIN LIFEGUARD 1"/>
    <property type="match status" value="1"/>
</dbReference>
<evidence type="ECO:0000256" key="2">
    <source>
        <dbReference type="ARBA" id="ARBA00022692"/>
    </source>
</evidence>
<dbReference type="GO" id="GO:0016020">
    <property type="term" value="C:membrane"/>
    <property type="evidence" value="ECO:0007669"/>
    <property type="project" value="UniProtKB-SubCell"/>
</dbReference>
<organism evidence="7 8">
    <name type="scientific">Chiloscyllium punctatum</name>
    <name type="common">Brownbanded bambooshark</name>
    <name type="synonym">Hemiscyllium punctatum</name>
    <dbReference type="NCBI Taxonomy" id="137246"/>
    <lineage>
        <taxon>Eukaryota</taxon>
        <taxon>Metazoa</taxon>
        <taxon>Chordata</taxon>
        <taxon>Craniata</taxon>
        <taxon>Vertebrata</taxon>
        <taxon>Chondrichthyes</taxon>
        <taxon>Elasmobranchii</taxon>
        <taxon>Galeomorphii</taxon>
        <taxon>Galeoidea</taxon>
        <taxon>Orectolobiformes</taxon>
        <taxon>Hemiscylliidae</taxon>
        <taxon>Chiloscyllium</taxon>
    </lineage>
</organism>
<dbReference type="Pfam" id="PF01027">
    <property type="entry name" value="Bax1-I"/>
    <property type="match status" value="1"/>
</dbReference>
<dbReference type="GO" id="GO:0005794">
    <property type="term" value="C:Golgi apparatus"/>
    <property type="evidence" value="ECO:0007669"/>
    <property type="project" value="TreeGrafter"/>
</dbReference>
<keyword evidence="2 6" id="KW-0812">Transmembrane</keyword>
<evidence type="ECO:0000256" key="6">
    <source>
        <dbReference type="SAM" id="Phobius"/>
    </source>
</evidence>
<dbReference type="Proteomes" id="UP000287033">
    <property type="component" value="Unassembled WGS sequence"/>
</dbReference>
<proteinExistence type="predicted"/>
<dbReference type="EMBL" id="BEZZ01000845">
    <property type="protein sequence ID" value="GCC36516.1"/>
    <property type="molecule type" value="Genomic_DNA"/>
</dbReference>
<dbReference type="InterPro" id="IPR006214">
    <property type="entry name" value="Bax_inhibitor_1-related"/>
</dbReference>
<dbReference type="PANTHER" id="PTHR23291">
    <property type="entry name" value="BAX INHIBITOR-RELATED"/>
    <property type="match status" value="1"/>
</dbReference>
<feature type="region of interest" description="Disordered" evidence="5">
    <location>
        <begin position="108"/>
        <end position="147"/>
    </location>
</feature>
<evidence type="ECO:0000256" key="4">
    <source>
        <dbReference type="ARBA" id="ARBA00023136"/>
    </source>
</evidence>
<keyword evidence="4 6" id="KW-0472">Membrane</keyword>
<feature type="transmembrane region" description="Helical" evidence="6">
    <location>
        <begin position="246"/>
        <end position="266"/>
    </location>
</feature>
<evidence type="ECO:0008006" key="9">
    <source>
        <dbReference type="Google" id="ProtNLM"/>
    </source>
</evidence>
<comment type="caution">
    <text evidence="7">The sequence shown here is derived from an EMBL/GenBank/DDBJ whole genome shotgun (WGS) entry which is preliminary data.</text>
</comment>
<feature type="transmembrane region" description="Helical" evidence="6">
    <location>
        <begin position="217"/>
        <end position="234"/>
    </location>
</feature>
<sequence length="389" mass="43424">METSIGNICMQEVLIRSFCEKVNKDLLSLIMSQEKAYLVSGDPQQPPYPHNEMSYGNDHYPQQPPPYGQPVFPQAAFGQPPFQQAGFGQPAFPPAGYVQPPYPQSAYGQPGFPQGSYGEPPQAFPQGAFQQPPMPPPPMMHSNVGLGSPGYHDDVPPSYYDNEEFTAANFEDKNIRRAFIRKVYMVLTVQLLVTFVFVCVCTFVADAKRFVRRTPWIYYASYGVFFVTLIALSCCGQIRRKHPWNLIALSILTLSMSYMAGMIASFYSTDSVVMAVGITAAVCFTVVIFSMQTKYDFTSCMGVMLVSVVVLLFFGILCIFIQNKILQIVYASVGALIFTVFLAIDTQMILGNKQLVISPEEYVFAALNLYTDIINIFMFLMTIIGSTRE</sequence>
<protein>
    <recommendedName>
        <fullName evidence="9">Glutamate [NMDA] receptor-associated protein 1</fullName>
    </recommendedName>
</protein>